<feature type="binding site" evidence="6">
    <location>
        <position position="63"/>
    </location>
    <ligand>
        <name>ATP</name>
        <dbReference type="ChEBI" id="CHEBI:30616"/>
    </ligand>
</feature>
<organism evidence="10 11">
    <name type="scientific">Aureococcus anophagefferens</name>
    <name type="common">Harmful bloom alga</name>
    <dbReference type="NCBI Taxonomy" id="44056"/>
    <lineage>
        <taxon>Eukaryota</taxon>
        <taxon>Sar</taxon>
        <taxon>Stramenopiles</taxon>
        <taxon>Ochrophyta</taxon>
        <taxon>Pelagophyceae</taxon>
        <taxon>Pelagomonadales</taxon>
        <taxon>Pelagomonadaceae</taxon>
        <taxon>Aureococcus</taxon>
    </lineage>
</organism>
<feature type="region of interest" description="Disordered" evidence="8">
    <location>
        <begin position="396"/>
        <end position="475"/>
    </location>
</feature>
<dbReference type="Pfam" id="PF00069">
    <property type="entry name" value="Pkinase"/>
    <property type="match status" value="1"/>
</dbReference>
<evidence type="ECO:0000256" key="5">
    <source>
        <dbReference type="ARBA" id="ARBA00022840"/>
    </source>
</evidence>
<keyword evidence="2" id="KW-0808">Transferase</keyword>
<comment type="caution">
    <text evidence="10">The sequence shown here is derived from an EMBL/GenBank/DDBJ whole genome shotgun (WGS) entry which is preliminary data.</text>
</comment>
<evidence type="ECO:0000256" key="8">
    <source>
        <dbReference type="SAM" id="MobiDB-lite"/>
    </source>
</evidence>
<dbReference type="InterPro" id="IPR008271">
    <property type="entry name" value="Ser/Thr_kinase_AS"/>
</dbReference>
<feature type="compositionally biased region" description="Basic and acidic residues" evidence="8">
    <location>
        <begin position="465"/>
        <end position="475"/>
    </location>
</feature>
<keyword evidence="4 10" id="KW-0418">Kinase</keyword>
<evidence type="ECO:0000256" key="4">
    <source>
        <dbReference type="ARBA" id="ARBA00022777"/>
    </source>
</evidence>
<comment type="similarity">
    <text evidence="7">Belongs to the protein kinase superfamily.</text>
</comment>
<keyword evidence="1 7" id="KW-0723">Serine/threonine-protein kinase</keyword>
<reference evidence="10 11" key="1">
    <citation type="submission" date="2024-03" db="EMBL/GenBank/DDBJ databases">
        <title>Aureococcus anophagefferens CCMP1851 and Kratosvirus quantuckense: Draft genome of a second virus-susceptible host strain in the model system.</title>
        <authorList>
            <person name="Chase E."/>
            <person name="Truchon A.R."/>
            <person name="Schepens W."/>
            <person name="Wilhelm S.W."/>
        </authorList>
    </citation>
    <scope>NUCLEOTIDE SEQUENCE [LARGE SCALE GENOMIC DNA]</scope>
    <source>
        <strain evidence="10 11">CCMP1851</strain>
    </source>
</reference>
<sequence>MMTGDWTESAWRTQASIPPEEKHPETSRRIADFELVKGLGRGEFAEVYLCRRAGQPESALAAKRINKARVYADADIRKRIRSIKRINSEIEAMRALDHPAICTLEATYHTPKYVYLVMEKGGRDLYDALTAEHASFGVGVVLRVAYAVAGALGHCAARGVVHRDLKPENVLLAGEVAAGDVVVKVCDFGLCGRAKDGSWAMSDFVGSPGFFAPEILFDDLYHAEKVDVWSLGCVVLEMVEGHEGFEHGWLNRCYSSGLLYSAARFHDALHETVGALHRRPTLQEPSIKALVGALLVIDVERRVAPTALADVPVFDAVRRSTVKAPAPSPAQSPEGGFFGLADRASDERRAPFDKTPTIKGRTHHPAGSSSDALPAIGAARSTQGSAASLLSLAPKLDGDADEGTARTHASRDDGKLDESVDDSPNSVHSPIAATPAKPRKPHSPEEKDFHIPPFRGVGARSVVDPNDRSDRGPAR</sequence>
<keyword evidence="11" id="KW-1185">Reference proteome</keyword>
<dbReference type="InterPro" id="IPR011009">
    <property type="entry name" value="Kinase-like_dom_sf"/>
</dbReference>
<dbReference type="Gene3D" id="1.10.510.10">
    <property type="entry name" value="Transferase(Phosphotransferase) domain 1"/>
    <property type="match status" value="1"/>
</dbReference>
<feature type="compositionally biased region" description="Basic and acidic residues" evidence="8">
    <location>
        <begin position="403"/>
        <end position="418"/>
    </location>
</feature>
<evidence type="ECO:0000256" key="7">
    <source>
        <dbReference type="RuleBase" id="RU000304"/>
    </source>
</evidence>
<evidence type="ECO:0000313" key="11">
    <source>
        <dbReference type="Proteomes" id="UP001363151"/>
    </source>
</evidence>
<evidence type="ECO:0000256" key="3">
    <source>
        <dbReference type="ARBA" id="ARBA00022741"/>
    </source>
</evidence>
<dbReference type="GO" id="GO:0016301">
    <property type="term" value="F:kinase activity"/>
    <property type="evidence" value="ECO:0007669"/>
    <property type="project" value="UniProtKB-KW"/>
</dbReference>
<dbReference type="SMART" id="SM00220">
    <property type="entry name" value="S_TKc"/>
    <property type="match status" value="1"/>
</dbReference>
<gene>
    <name evidence="10" type="ORF">SO694_00026146</name>
</gene>
<proteinExistence type="inferred from homology"/>
<dbReference type="PROSITE" id="PS00108">
    <property type="entry name" value="PROTEIN_KINASE_ST"/>
    <property type="match status" value="1"/>
</dbReference>
<dbReference type="PANTHER" id="PTHR24345:SF0">
    <property type="entry name" value="CELL CYCLE SERINE_THREONINE-PROTEIN KINASE CDC5_MSD2"/>
    <property type="match status" value="1"/>
</dbReference>
<evidence type="ECO:0000259" key="9">
    <source>
        <dbReference type="PROSITE" id="PS50011"/>
    </source>
</evidence>
<feature type="domain" description="Protein kinase" evidence="9">
    <location>
        <begin position="33"/>
        <end position="314"/>
    </location>
</feature>
<accession>A0ABR1FUL4</accession>
<evidence type="ECO:0000256" key="2">
    <source>
        <dbReference type="ARBA" id="ARBA00022679"/>
    </source>
</evidence>
<dbReference type="InterPro" id="IPR000719">
    <property type="entry name" value="Prot_kinase_dom"/>
</dbReference>
<keyword evidence="3 6" id="KW-0547">Nucleotide-binding</keyword>
<evidence type="ECO:0000256" key="1">
    <source>
        <dbReference type="ARBA" id="ARBA00022527"/>
    </source>
</evidence>
<dbReference type="Proteomes" id="UP001363151">
    <property type="component" value="Unassembled WGS sequence"/>
</dbReference>
<feature type="compositionally biased region" description="Basic and acidic residues" evidence="8">
    <location>
        <begin position="343"/>
        <end position="352"/>
    </location>
</feature>
<feature type="region of interest" description="Disordered" evidence="8">
    <location>
        <begin position="323"/>
        <end position="373"/>
    </location>
</feature>
<dbReference type="InterPro" id="IPR017441">
    <property type="entry name" value="Protein_kinase_ATP_BS"/>
</dbReference>
<protein>
    <submittedName>
        <fullName evidence="10">Protein serine/threonine kinase</fullName>
    </submittedName>
</protein>
<evidence type="ECO:0000313" key="10">
    <source>
        <dbReference type="EMBL" id="KAK7238922.1"/>
    </source>
</evidence>
<dbReference type="PROSITE" id="PS50011">
    <property type="entry name" value="PROTEIN_KINASE_DOM"/>
    <property type="match status" value="1"/>
</dbReference>
<dbReference type="PROSITE" id="PS00107">
    <property type="entry name" value="PROTEIN_KINASE_ATP"/>
    <property type="match status" value="1"/>
</dbReference>
<name>A0ABR1FUL4_AURAN</name>
<keyword evidence="5 6" id="KW-0067">ATP-binding</keyword>
<dbReference type="EMBL" id="JBBJCI010000227">
    <property type="protein sequence ID" value="KAK7238922.1"/>
    <property type="molecule type" value="Genomic_DNA"/>
</dbReference>
<dbReference type="SUPFAM" id="SSF56112">
    <property type="entry name" value="Protein kinase-like (PK-like)"/>
    <property type="match status" value="1"/>
</dbReference>
<feature type="region of interest" description="Disordered" evidence="8">
    <location>
        <begin position="1"/>
        <end position="27"/>
    </location>
</feature>
<evidence type="ECO:0000256" key="6">
    <source>
        <dbReference type="PROSITE-ProRule" id="PRU10141"/>
    </source>
</evidence>
<dbReference type="PANTHER" id="PTHR24345">
    <property type="entry name" value="SERINE/THREONINE-PROTEIN KINASE PLK"/>
    <property type="match status" value="1"/>
</dbReference>